<reference evidence="3" key="1">
    <citation type="journal article" date="2014" name="Proc. Natl. Acad. Sci. U.S.A.">
        <title>Extensive sampling of basidiomycete genomes demonstrates inadequacy of the white-rot/brown-rot paradigm for wood decay fungi.</title>
        <authorList>
            <person name="Riley R."/>
            <person name="Salamov A.A."/>
            <person name="Brown D.W."/>
            <person name="Nagy L.G."/>
            <person name="Floudas D."/>
            <person name="Held B.W."/>
            <person name="Levasseur A."/>
            <person name="Lombard V."/>
            <person name="Morin E."/>
            <person name="Otillar R."/>
            <person name="Lindquist E.A."/>
            <person name="Sun H."/>
            <person name="LaButti K.M."/>
            <person name="Schmutz J."/>
            <person name="Jabbour D."/>
            <person name="Luo H."/>
            <person name="Baker S.E."/>
            <person name="Pisabarro A.G."/>
            <person name="Walton J.D."/>
            <person name="Blanchette R.A."/>
            <person name="Henrissat B."/>
            <person name="Martin F."/>
            <person name="Cullen D."/>
            <person name="Hibbett D.S."/>
            <person name="Grigoriev I.V."/>
        </authorList>
    </citation>
    <scope>NUCLEOTIDE SEQUENCE [LARGE SCALE GENOMIC DNA]</scope>
    <source>
        <strain evidence="3">CBS 339.88</strain>
    </source>
</reference>
<accession>A0A067S6E0</accession>
<dbReference type="HOGENOM" id="CLU_1142664_0_0_1"/>
<protein>
    <submittedName>
        <fullName evidence="2">Uncharacterized protein</fullName>
    </submittedName>
</protein>
<keyword evidence="3" id="KW-1185">Reference proteome</keyword>
<proteinExistence type="predicted"/>
<name>A0A067S6E0_GALM3</name>
<evidence type="ECO:0000313" key="2">
    <source>
        <dbReference type="EMBL" id="KDR66391.1"/>
    </source>
</evidence>
<evidence type="ECO:0000256" key="1">
    <source>
        <dbReference type="SAM" id="SignalP"/>
    </source>
</evidence>
<feature type="signal peptide" evidence="1">
    <location>
        <begin position="1"/>
        <end position="17"/>
    </location>
</feature>
<sequence>MLMSTTLLLQVLRCLLTQRECGQEKSDIEIAAENIFATINLLKNECIRKIFSETHHAFIENAVFFLNGNELDALAMFPEFNKERAKTCLIHSAPLIIADIRFNSSCHYVLEEDVNEFLSSESRGGRFHIEYRSHVVRIGRSFLAFLSDTCKNEELDYGGVRWTLRNNVKDILQIFLTTKSISDLKFEEDPVDAENFGAFIEKLCAGDNYKKLQSPDPDGHMDIIQWLHRQLVCRSIHHLRNSY</sequence>
<evidence type="ECO:0000313" key="3">
    <source>
        <dbReference type="Proteomes" id="UP000027222"/>
    </source>
</evidence>
<dbReference type="AlphaFoldDB" id="A0A067S6E0"/>
<dbReference type="Proteomes" id="UP000027222">
    <property type="component" value="Unassembled WGS sequence"/>
</dbReference>
<feature type="chain" id="PRO_5001648744" evidence="1">
    <location>
        <begin position="18"/>
        <end position="243"/>
    </location>
</feature>
<keyword evidence="1" id="KW-0732">Signal</keyword>
<gene>
    <name evidence="2" type="ORF">GALMADRAFT_1360280</name>
</gene>
<organism evidence="2 3">
    <name type="scientific">Galerina marginata (strain CBS 339.88)</name>
    <dbReference type="NCBI Taxonomy" id="685588"/>
    <lineage>
        <taxon>Eukaryota</taxon>
        <taxon>Fungi</taxon>
        <taxon>Dikarya</taxon>
        <taxon>Basidiomycota</taxon>
        <taxon>Agaricomycotina</taxon>
        <taxon>Agaricomycetes</taxon>
        <taxon>Agaricomycetidae</taxon>
        <taxon>Agaricales</taxon>
        <taxon>Agaricineae</taxon>
        <taxon>Strophariaceae</taxon>
        <taxon>Galerina</taxon>
    </lineage>
</organism>
<dbReference type="EMBL" id="KL142424">
    <property type="protein sequence ID" value="KDR66391.1"/>
    <property type="molecule type" value="Genomic_DNA"/>
</dbReference>